<evidence type="ECO:0000313" key="2">
    <source>
        <dbReference type="Proteomes" id="UP000034611"/>
    </source>
</evidence>
<dbReference type="AlphaFoldDB" id="A0A0G1C432"/>
<evidence type="ECO:0008006" key="3">
    <source>
        <dbReference type="Google" id="ProtNLM"/>
    </source>
</evidence>
<proteinExistence type="predicted"/>
<protein>
    <recommendedName>
        <fullName evidence="3">DNA primase DnaB-helicase binding domain-containing protein</fullName>
    </recommendedName>
</protein>
<gene>
    <name evidence="1" type="ORF">UV56_C0025G0006</name>
</gene>
<evidence type="ECO:0000313" key="1">
    <source>
        <dbReference type="EMBL" id="KKS80179.1"/>
    </source>
</evidence>
<comment type="caution">
    <text evidence="1">The sequence shown here is derived from an EMBL/GenBank/DDBJ whole genome shotgun (WGS) entry which is preliminary data.</text>
</comment>
<dbReference type="EMBL" id="LCEY01000025">
    <property type="protein sequence ID" value="KKS80179.1"/>
    <property type="molecule type" value="Genomic_DNA"/>
</dbReference>
<dbReference type="Proteomes" id="UP000034611">
    <property type="component" value="Unassembled WGS sequence"/>
</dbReference>
<reference evidence="1 2" key="1">
    <citation type="journal article" date="2015" name="Nature">
        <title>rRNA introns, odd ribosomes, and small enigmatic genomes across a large radiation of phyla.</title>
        <authorList>
            <person name="Brown C.T."/>
            <person name="Hug L.A."/>
            <person name="Thomas B.C."/>
            <person name="Sharon I."/>
            <person name="Castelle C.J."/>
            <person name="Singh A."/>
            <person name="Wilkins M.J."/>
            <person name="Williams K.H."/>
            <person name="Banfield J.F."/>
        </authorList>
    </citation>
    <scope>NUCLEOTIDE SEQUENCE [LARGE SCALE GENOMIC DNA]</scope>
</reference>
<sequence length="262" mass="30107">MRLWWRLIEMRLGSLGKYKDPADAAEADPEFVKKAISEARPAMEYYLNYYLPEFVVSAKDKKVATRNVLSKISALSSGVERAHWLRELSYRVSTPEKDLASEMEVVQSGVQTEEVVSTIPQDRKLTRQDVICEEIIYIASSREDLREKIEKYMHLMPKLYAEVFAAMQGKAEPIGEVREMLEFLSLHPGVELNGLGDLESQELDRLFRELELEDLEKTKKKIKAEIMVAERAGEGKTLDAKLREFDDISRKMQHIKHAKGNS</sequence>
<organism evidence="1 2">
    <name type="scientific">Candidatus Woesebacteria bacterium GW2011_GWC1_43_10b</name>
    <dbReference type="NCBI Taxonomy" id="1618585"/>
    <lineage>
        <taxon>Bacteria</taxon>
        <taxon>Candidatus Woeseibacteriota</taxon>
    </lineage>
</organism>
<accession>A0A0G1C432</accession>
<name>A0A0G1C432_9BACT</name>